<gene>
    <name evidence="2" type="ORF">RUM43_005329</name>
</gene>
<feature type="compositionally biased region" description="Basic and acidic residues" evidence="1">
    <location>
        <begin position="123"/>
        <end position="133"/>
    </location>
</feature>
<feature type="compositionally biased region" description="Basic and acidic residues" evidence="1">
    <location>
        <begin position="160"/>
        <end position="198"/>
    </location>
</feature>
<feature type="region of interest" description="Disordered" evidence="1">
    <location>
        <begin position="72"/>
        <end position="198"/>
    </location>
</feature>
<comment type="caution">
    <text evidence="2">The sequence shown here is derived from an EMBL/GenBank/DDBJ whole genome shotgun (WGS) entry which is preliminary data.</text>
</comment>
<proteinExistence type="predicted"/>
<feature type="compositionally biased region" description="Basic and acidic residues" evidence="1">
    <location>
        <begin position="72"/>
        <end position="92"/>
    </location>
</feature>
<organism evidence="2 3">
    <name type="scientific">Polyplax serrata</name>
    <name type="common">Common mouse louse</name>
    <dbReference type="NCBI Taxonomy" id="468196"/>
    <lineage>
        <taxon>Eukaryota</taxon>
        <taxon>Metazoa</taxon>
        <taxon>Ecdysozoa</taxon>
        <taxon>Arthropoda</taxon>
        <taxon>Hexapoda</taxon>
        <taxon>Insecta</taxon>
        <taxon>Pterygota</taxon>
        <taxon>Neoptera</taxon>
        <taxon>Paraneoptera</taxon>
        <taxon>Psocodea</taxon>
        <taxon>Troctomorpha</taxon>
        <taxon>Phthiraptera</taxon>
        <taxon>Anoplura</taxon>
        <taxon>Polyplacidae</taxon>
        <taxon>Polyplax</taxon>
    </lineage>
</organism>
<evidence type="ECO:0000313" key="3">
    <source>
        <dbReference type="Proteomes" id="UP001372834"/>
    </source>
</evidence>
<dbReference type="EMBL" id="JAWJWE010000037">
    <property type="protein sequence ID" value="KAK6625038.1"/>
    <property type="molecule type" value="Genomic_DNA"/>
</dbReference>
<name>A0AAN8NQZ5_POLSC</name>
<accession>A0AAN8NQZ5</accession>
<evidence type="ECO:0000256" key="1">
    <source>
        <dbReference type="SAM" id="MobiDB-lite"/>
    </source>
</evidence>
<dbReference type="AlphaFoldDB" id="A0AAN8NQZ5"/>
<reference evidence="2 3" key="1">
    <citation type="submission" date="2023-10" db="EMBL/GenBank/DDBJ databases">
        <title>Genomes of two closely related lineages of the louse Polyplax serrata with different host specificities.</title>
        <authorList>
            <person name="Martinu J."/>
            <person name="Tarabai H."/>
            <person name="Stefka J."/>
            <person name="Hypsa V."/>
        </authorList>
    </citation>
    <scope>NUCLEOTIDE SEQUENCE [LARGE SCALE GENOMIC DNA]</scope>
    <source>
        <strain evidence="2">HR10_N</strain>
    </source>
</reference>
<dbReference type="Proteomes" id="UP001372834">
    <property type="component" value="Unassembled WGS sequence"/>
</dbReference>
<protein>
    <submittedName>
        <fullName evidence="2">Uncharacterized protein</fullName>
    </submittedName>
</protein>
<sequence length="198" mass="22991">MTIGLDKGNKGTNGRRLSFAKLIPNNADEVVIAKLSVQKANFLLSCFAFSLPSDVSPSNFRHLFALADGTREKKEKYPTKHTPREKEREESGKPNGMSKYSEFQSVPRREKNQIKRKRKRRINRNEIQKIEIKLKRRSNGRQMNPKERETKLLQMNGMKMNDKGKIMSKEDTETKRSEREQKAPSLKKKTENNLEGKE</sequence>
<evidence type="ECO:0000313" key="2">
    <source>
        <dbReference type="EMBL" id="KAK6625038.1"/>
    </source>
</evidence>